<dbReference type="Proteomes" id="UP000436483">
    <property type="component" value="Unassembled WGS sequence"/>
</dbReference>
<dbReference type="OrthoDB" id="9795405at2"/>
<dbReference type="EMBL" id="WURB01000019">
    <property type="protein sequence ID" value="MXQ13679.1"/>
    <property type="molecule type" value="Genomic_DNA"/>
</dbReference>
<proteinExistence type="predicted"/>
<sequence>MPHEYTANVRWTRGEGEAFSDNRYSRGHRWSFDGGIELVASASPSVVPLPLSREDAVDPEEAFVAAVSSCHMLTFLGIAAKKRFVVDRYEDRALGVMTPNEKGKLFISKVTLDPVIEFSGEKIPTPEQIADMHHLAHKECFIANSVLTEIVVAGIPSHKPKV</sequence>
<dbReference type="InterPro" id="IPR052707">
    <property type="entry name" value="OsmC_Ohr_Peroxiredoxin"/>
</dbReference>
<gene>
    <name evidence="1" type="ORF">GR328_19905</name>
</gene>
<dbReference type="Gene3D" id="3.30.300.20">
    <property type="match status" value="1"/>
</dbReference>
<comment type="caution">
    <text evidence="1">The sequence shown here is derived from an EMBL/GenBank/DDBJ whole genome shotgun (WGS) entry which is preliminary data.</text>
</comment>
<organism evidence="1 2">
    <name type="scientific">Microvirga makkahensis</name>
    <dbReference type="NCBI Taxonomy" id="1128670"/>
    <lineage>
        <taxon>Bacteria</taxon>
        <taxon>Pseudomonadati</taxon>
        <taxon>Pseudomonadota</taxon>
        <taxon>Alphaproteobacteria</taxon>
        <taxon>Hyphomicrobiales</taxon>
        <taxon>Methylobacteriaceae</taxon>
        <taxon>Microvirga</taxon>
    </lineage>
</organism>
<dbReference type="PANTHER" id="PTHR42830:SF2">
    <property type="entry name" value="OSMC_OHR FAMILY PROTEIN"/>
    <property type="match status" value="1"/>
</dbReference>
<reference evidence="1 2" key="1">
    <citation type="submission" date="2019-12" db="EMBL/GenBank/DDBJ databases">
        <authorList>
            <person name="Yuan C.-G."/>
        </authorList>
    </citation>
    <scope>NUCLEOTIDE SEQUENCE [LARGE SCALE GENOMIC DNA]</scope>
    <source>
        <strain evidence="1 2">KCTC 23863</strain>
    </source>
</reference>
<dbReference type="Pfam" id="PF02566">
    <property type="entry name" value="OsmC"/>
    <property type="match status" value="1"/>
</dbReference>
<keyword evidence="2" id="KW-1185">Reference proteome</keyword>
<reference evidence="1 2" key="2">
    <citation type="submission" date="2020-01" db="EMBL/GenBank/DDBJ databases">
        <title>Microvirga sp. nov., an arsenate reduction bacterium isolated from Tibet hotspring sediments.</title>
        <authorList>
            <person name="Xian W.-D."/>
            <person name="Li W.-J."/>
        </authorList>
    </citation>
    <scope>NUCLEOTIDE SEQUENCE [LARGE SCALE GENOMIC DNA]</scope>
    <source>
        <strain evidence="1 2">KCTC 23863</strain>
    </source>
</reference>
<protein>
    <submittedName>
        <fullName evidence="1">OsmC family peroxiredoxin</fullName>
    </submittedName>
</protein>
<accession>A0A7X3MUW9</accession>
<dbReference type="SUPFAM" id="SSF82784">
    <property type="entry name" value="OsmC-like"/>
    <property type="match status" value="1"/>
</dbReference>
<dbReference type="InterPro" id="IPR015946">
    <property type="entry name" value="KH_dom-like_a/b"/>
</dbReference>
<evidence type="ECO:0000313" key="2">
    <source>
        <dbReference type="Proteomes" id="UP000436483"/>
    </source>
</evidence>
<evidence type="ECO:0000313" key="1">
    <source>
        <dbReference type="EMBL" id="MXQ13679.1"/>
    </source>
</evidence>
<dbReference type="InterPro" id="IPR003718">
    <property type="entry name" value="OsmC/Ohr_fam"/>
</dbReference>
<dbReference type="RefSeq" id="WP_160886906.1">
    <property type="nucleotide sequence ID" value="NZ_WURB01000019.1"/>
</dbReference>
<dbReference type="PANTHER" id="PTHR42830">
    <property type="entry name" value="OSMOTICALLY INDUCIBLE FAMILY PROTEIN"/>
    <property type="match status" value="1"/>
</dbReference>
<name>A0A7X3MUW9_9HYPH</name>
<dbReference type="InterPro" id="IPR036102">
    <property type="entry name" value="OsmC/Ohrsf"/>
</dbReference>
<dbReference type="AlphaFoldDB" id="A0A7X3MUW9"/>